<dbReference type="InterPro" id="IPR036188">
    <property type="entry name" value="FAD/NAD-bd_sf"/>
</dbReference>
<dbReference type="Gene3D" id="3.50.50.60">
    <property type="entry name" value="FAD/NAD(P)-binding domain"/>
    <property type="match status" value="2"/>
</dbReference>
<evidence type="ECO:0000259" key="6">
    <source>
        <dbReference type="Pfam" id="PF14759"/>
    </source>
</evidence>
<dbReference type="RefSeq" id="WP_116393301.1">
    <property type="nucleotide sequence ID" value="NZ_QUQO01000002.1"/>
</dbReference>
<evidence type="ECO:0000256" key="4">
    <source>
        <dbReference type="ARBA" id="ARBA00023002"/>
    </source>
</evidence>
<keyword evidence="2" id="KW-0285">Flavoprotein</keyword>
<dbReference type="InterPro" id="IPR016156">
    <property type="entry name" value="FAD/NAD-linked_Rdtase_dimer_sf"/>
</dbReference>
<dbReference type="PANTHER" id="PTHR43557">
    <property type="entry name" value="APOPTOSIS-INDUCING FACTOR 1"/>
    <property type="match status" value="1"/>
</dbReference>
<dbReference type="Gene3D" id="3.30.390.30">
    <property type="match status" value="1"/>
</dbReference>
<evidence type="ECO:0000256" key="3">
    <source>
        <dbReference type="ARBA" id="ARBA00022827"/>
    </source>
</evidence>
<dbReference type="OrthoDB" id="7809559at2"/>
<dbReference type="PRINTS" id="PR00368">
    <property type="entry name" value="FADPNR"/>
</dbReference>
<dbReference type="EMBL" id="QUQO01000002">
    <property type="protein sequence ID" value="RFB01585.1"/>
    <property type="molecule type" value="Genomic_DNA"/>
</dbReference>
<organism evidence="7 8">
    <name type="scientific">Parvularcula marina</name>
    <dbReference type="NCBI Taxonomy" id="2292771"/>
    <lineage>
        <taxon>Bacteria</taxon>
        <taxon>Pseudomonadati</taxon>
        <taxon>Pseudomonadota</taxon>
        <taxon>Alphaproteobacteria</taxon>
        <taxon>Parvularculales</taxon>
        <taxon>Parvularculaceae</taxon>
        <taxon>Parvularcula</taxon>
    </lineage>
</organism>
<keyword evidence="8" id="KW-1185">Reference proteome</keyword>
<reference evidence="7 8" key="1">
    <citation type="submission" date="2018-08" db="EMBL/GenBank/DDBJ databases">
        <title>Parvularcula sp. SM1705, isolated from surface water of the South Sea China.</title>
        <authorList>
            <person name="Sun L."/>
        </authorList>
    </citation>
    <scope>NUCLEOTIDE SEQUENCE [LARGE SCALE GENOMIC DNA]</scope>
    <source>
        <strain evidence="7 8">SM1705</strain>
    </source>
</reference>
<evidence type="ECO:0000256" key="1">
    <source>
        <dbReference type="ARBA" id="ARBA00001974"/>
    </source>
</evidence>
<dbReference type="FunCoup" id="A0A371R815">
    <property type="interactions" value="277"/>
</dbReference>
<evidence type="ECO:0000256" key="2">
    <source>
        <dbReference type="ARBA" id="ARBA00022630"/>
    </source>
</evidence>
<dbReference type="SUPFAM" id="SSF55424">
    <property type="entry name" value="FAD/NAD-linked reductases, dimerisation (C-terminal) domain"/>
    <property type="match status" value="1"/>
</dbReference>
<comment type="caution">
    <text evidence="7">The sequence shown here is derived from an EMBL/GenBank/DDBJ whole genome shotgun (WGS) entry which is preliminary data.</text>
</comment>
<evidence type="ECO:0000313" key="8">
    <source>
        <dbReference type="Proteomes" id="UP000264589"/>
    </source>
</evidence>
<proteinExistence type="predicted"/>
<dbReference type="InterPro" id="IPR028202">
    <property type="entry name" value="Reductase_C"/>
</dbReference>
<dbReference type="PRINTS" id="PR00411">
    <property type="entry name" value="PNDRDTASEI"/>
</dbReference>
<gene>
    <name evidence="7" type="ORF">DX908_14995</name>
</gene>
<keyword evidence="3" id="KW-0274">FAD</keyword>
<dbReference type="SUPFAM" id="SSF51905">
    <property type="entry name" value="FAD/NAD(P)-binding domain"/>
    <property type="match status" value="2"/>
</dbReference>
<evidence type="ECO:0000313" key="7">
    <source>
        <dbReference type="EMBL" id="RFB01585.1"/>
    </source>
</evidence>
<dbReference type="PANTHER" id="PTHR43557:SF2">
    <property type="entry name" value="RIESKE DOMAIN-CONTAINING PROTEIN-RELATED"/>
    <property type="match status" value="1"/>
</dbReference>
<accession>A0A371R815</accession>
<comment type="cofactor">
    <cofactor evidence="1">
        <name>FAD</name>
        <dbReference type="ChEBI" id="CHEBI:57692"/>
    </cofactor>
</comment>
<dbReference type="GO" id="GO:0005737">
    <property type="term" value="C:cytoplasm"/>
    <property type="evidence" value="ECO:0007669"/>
    <property type="project" value="TreeGrafter"/>
</dbReference>
<dbReference type="Pfam" id="PF07992">
    <property type="entry name" value="Pyr_redox_2"/>
    <property type="match status" value="1"/>
</dbReference>
<dbReference type="Proteomes" id="UP000264589">
    <property type="component" value="Unassembled WGS sequence"/>
</dbReference>
<feature type="domain" description="FAD/NAD(P)-binding" evidence="5">
    <location>
        <begin position="4"/>
        <end position="304"/>
    </location>
</feature>
<protein>
    <submittedName>
        <fullName evidence="7">NAD(P)/FAD-dependent oxidoreductase</fullName>
    </submittedName>
</protein>
<keyword evidence="4" id="KW-0560">Oxidoreductase</keyword>
<dbReference type="InterPro" id="IPR050446">
    <property type="entry name" value="FAD-oxidoreductase/Apoptosis"/>
</dbReference>
<sequence length="408" mass="44268">MSDFDILIVGGGHAGAQAAITLRQGKFTGSIGLISAESFAPYERPPLSKDYLAGEKDFDRILIRPESFWAEQDITLLLDHEVTAVDPGAHRVTTADGKSYGYGQLIWATGGTPRRLEVPGHDPQNMHVIRYRSDVDPLMASLPQTNRVAVIGGGYIGLEAAAVMRKFGKEVAVIEAMERVMARVAGEPLSRYYEAEHTAQGVDMRLNAKLSSFKITGQKVTGVTLESGETLPCDMVIVGIGIDPVVAPLLEVGATGGNGVRVDAHCRTSLPDVFAIGDCALHQNKFADGAWVRLESVQNANDQARVVAKTILGKPASYEAIPWFWSDQYDLHLQTIGLSLGHDDMVVRGHPKDRSFSVVYLKKGRVIALDCVNRPADYAQGRLLIMQGASPAHDQLRNINVELKEMAG</sequence>
<dbReference type="GO" id="GO:0016651">
    <property type="term" value="F:oxidoreductase activity, acting on NAD(P)H"/>
    <property type="evidence" value="ECO:0007669"/>
    <property type="project" value="TreeGrafter"/>
</dbReference>
<name>A0A371R815_9PROT</name>
<dbReference type="InParanoid" id="A0A371R815"/>
<dbReference type="InterPro" id="IPR023753">
    <property type="entry name" value="FAD/NAD-binding_dom"/>
</dbReference>
<feature type="domain" description="Reductase C-terminal" evidence="6">
    <location>
        <begin position="323"/>
        <end position="406"/>
    </location>
</feature>
<dbReference type="Pfam" id="PF14759">
    <property type="entry name" value="Reductase_C"/>
    <property type="match status" value="1"/>
</dbReference>
<dbReference type="AlphaFoldDB" id="A0A371R815"/>
<evidence type="ECO:0000259" key="5">
    <source>
        <dbReference type="Pfam" id="PF07992"/>
    </source>
</evidence>